<feature type="signal peptide" evidence="1">
    <location>
        <begin position="1"/>
        <end position="21"/>
    </location>
</feature>
<evidence type="ECO:0000256" key="1">
    <source>
        <dbReference type="SAM" id="SignalP"/>
    </source>
</evidence>
<dbReference type="Proteomes" id="UP000249218">
    <property type="component" value="Unassembled WGS sequence"/>
</dbReference>
<reference evidence="2 3" key="1">
    <citation type="journal article" date="2017" name="BMC Biol.">
        <title>Genomic innovations, transcriptional plasticity and gene loss underlying the evolution and divergence of two highly polyphagous and invasive Helicoverpa pest species.</title>
        <authorList>
            <person name="Pearce S.L."/>
            <person name="Clarke D.F."/>
            <person name="East P.D."/>
            <person name="Elfekih S."/>
            <person name="Gordon K.H."/>
            <person name="Jermiin L.S."/>
            <person name="McGaughran A."/>
            <person name="Oakeshott J.G."/>
            <person name="Papanikolaou A."/>
            <person name="Perera O.P."/>
            <person name="Rane R.V."/>
            <person name="Richards S."/>
            <person name="Tay W.T."/>
            <person name="Walsh T.K."/>
            <person name="Anderson A."/>
            <person name="Anderson C.J."/>
            <person name="Asgari S."/>
            <person name="Board P.G."/>
            <person name="Bretschneider A."/>
            <person name="Campbell P.M."/>
            <person name="Chertemps T."/>
            <person name="Christeller J.T."/>
            <person name="Coppin C.W."/>
            <person name="Downes S.J."/>
            <person name="Duan G."/>
            <person name="Farnsworth C.A."/>
            <person name="Good R.T."/>
            <person name="Han L.B."/>
            <person name="Han Y.C."/>
            <person name="Hatje K."/>
            <person name="Horne I."/>
            <person name="Huang Y.P."/>
            <person name="Hughes D.S."/>
            <person name="Jacquin-Joly E."/>
            <person name="James W."/>
            <person name="Jhangiani S."/>
            <person name="Kollmar M."/>
            <person name="Kuwar S.S."/>
            <person name="Li S."/>
            <person name="Liu N.Y."/>
            <person name="Maibeche M.T."/>
            <person name="Miller J.R."/>
            <person name="Montagne N."/>
            <person name="Perry T."/>
            <person name="Qu J."/>
            <person name="Song S.V."/>
            <person name="Sutton G.G."/>
            <person name="Vogel H."/>
            <person name="Walenz B.P."/>
            <person name="Xu W."/>
            <person name="Zhang H.J."/>
            <person name="Zou Z."/>
            <person name="Batterham P."/>
            <person name="Edwards O.R."/>
            <person name="Feyereisen R."/>
            <person name="Gibbs R.A."/>
            <person name="Heckel D.G."/>
            <person name="McGrath A."/>
            <person name="Robin C."/>
            <person name="Scherer S.E."/>
            <person name="Worley K.C."/>
            <person name="Wu Y.D."/>
        </authorList>
    </citation>
    <scope>NUCLEOTIDE SEQUENCE [LARGE SCALE GENOMIC DNA]</scope>
    <source>
        <strain evidence="2">Harm_GR_Male_#8</strain>
        <tissue evidence="2">Whole organism</tissue>
    </source>
</reference>
<dbReference type="OrthoDB" id="7481581at2759"/>
<accession>A0A2W1BMX7</accession>
<organism evidence="2 3">
    <name type="scientific">Helicoverpa armigera</name>
    <name type="common">Cotton bollworm</name>
    <name type="synonym">Heliothis armigera</name>
    <dbReference type="NCBI Taxonomy" id="29058"/>
    <lineage>
        <taxon>Eukaryota</taxon>
        <taxon>Metazoa</taxon>
        <taxon>Ecdysozoa</taxon>
        <taxon>Arthropoda</taxon>
        <taxon>Hexapoda</taxon>
        <taxon>Insecta</taxon>
        <taxon>Pterygota</taxon>
        <taxon>Neoptera</taxon>
        <taxon>Endopterygota</taxon>
        <taxon>Lepidoptera</taxon>
        <taxon>Glossata</taxon>
        <taxon>Ditrysia</taxon>
        <taxon>Noctuoidea</taxon>
        <taxon>Noctuidae</taxon>
        <taxon>Heliothinae</taxon>
        <taxon>Helicoverpa</taxon>
    </lineage>
</organism>
<protein>
    <recommendedName>
        <fullName evidence="4">Generative cell specific-1/HAP2 domain-containing protein</fullName>
    </recommendedName>
</protein>
<evidence type="ECO:0000313" key="2">
    <source>
        <dbReference type="EMBL" id="PZC76409.1"/>
    </source>
</evidence>
<evidence type="ECO:0008006" key="4">
    <source>
        <dbReference type="Google" id="ProtNLM"/>
    </source>
</evidence>
<keyword evidence="3" id="KW-1185">Reference proteome</keyword>
<evidence type="ECO:0000313" key="3">
    <source>
        <dbReference type="Proteomes" id="UP000249218"/>
    </source>
</evidence>
<dbReference type="EMBL" id="KZ149959">
    <property type="protein sequence ID" value="PZC76409.1"/>
    <property type="molecule type" value="Genomic_DNA"/>
</dbReference>
<keyword evidence="1" id="KW-0732">Signal</keyword>
<gene>
    <name evidence="2" type="primary">HaOG204708</name>
    <name evidence="2" type="ORF">B5X24_HaOG204708</name>
</gene>
<sequence>MNCSNGFFLFFFGILIINVSEFGCTDPPQGAIPVPFKFGYNANEKLNVLITLKNIPSSITYINMRTKMFNLQELSHETVPVDHVLTVTKTLTLKRSKMSIQAEIYDPTGLCEKKIIVEGKEVNSSQGNPDYSYNNICLQQQTCSIEVDLSKTCSGEPSL</sequence>
<proteinExistence type="predicted"/>
<dbReference type="AlphaFoldDB" id="A0A2W1BMX7"/>
<feature type="chain" id="PRO_5015850506" description="Generative cell specific-1/HAP2 domain-containing protein" evidence="1">
    <location>
        <begin position="22"/>
        <end position="159"/>
    </location>
</feature>
<name>A0A2W1BMX7_HELAM</name>